<evidence type="ECO:0000313" key="2">
    <source>
        <dbReference type="Proteomes" id="UP000641803"/>
    </source>
</evidence>
<dbReference type="InterPro" id="IPR025332">
    <property type="entry name" value="DUF4238"/>
</dbReference>
<organism evidence="1 2">
    <name type="scientific">Oerskovia rustica</name>
    <dbReference type="NCBI Taxonomy" id="2762237"/>
    <lineage>
        <taxon>Bacteria</taxon>
        <taxon>Bacillati</taxon>
        <taxon>Actinomycetota</taxon>
        <taxon>Actinomycetes</taxon>
        <taxon>Micrococcales</taxon>
        <taxon>Cellulomonadaceae</taxon>
        <taxon>Oerskovia</taxon>
    </lineage>
</organism>
<accession>A0ABR8RPB6</accession>
<dbReference type="EMBL" id="JACSQQ010000005">
    <property type="protein sequence ID" value="MBD7949606.1"/>
    <property type="molecule type" value="Genomic_DNA"/>
</dbReference>
<name>A0ABR8RPB6_9CELL</name>
<keyword evidence="2" id="KW-1185">Reference proteome</keyword>
<dbReference type="RefSeq" id="WP_191795013.1">
    <property type="nucleotide sequence ID" value="NZ_JACSQQ010000005.1"/>
</dbReference>
<dbReference type="Pfam" id="PF14022">
    <property type="entry name" value="DUF4238"/>
    <property type="match status" value="1"/>
</dbReference>
<sequence length="358" mass="39980">MTESPTGDWQLISTARNPWGKVPITGGDPRSGVARERLDELMAQAHQPDPPSRRHHYVPKSYMKYWSEDGKRVHTIDTILGHRRLVGLRDACVAENFYRVVGVDGTPHNRVELMYAVLDRELARIQAMLCRLTDPEQLTFEDFMSLGLLVSVQRGRTSQMRRQLAAQGEWWRRQGVNGQKTEALTAIQLAGSHTESAFTGMYDAADVMTGKQLEIWIDPKGRFITSDAPVQTTLIPERRPGLLDAPRIWWSISPERAVCLVNTLTGNKADMRTASVKQLDEVRTAMIRGRERVIIGTERGLHGIPLGPLPKRTQMRLRCTPHGTGCLVEIAETYASAPDVRLCSSGIHTDVPGVVAFA</sequence>
<comment type="caution">
    <text evidence="1">The sequence shown here is derived from an EMBL/GenBank/DDBJ whole genome shotgun (WGS) entry which is preliminary data.</text>
</comment>
<reference evidence="1 2" key="1">
    <citation type="submission" date="2020-08" db="EMBL/GenBank/DDBJ databases">
        <title>A Genomic Blueprint of the Chicken Gut Microbiome.</title>
        <authorList>
            <person name="Gilroy R."/>
            <person name="Ravi A."/>
            <person name="Getino M."/>
            <person name="Pursley I."/>
            <person name="Horton D.L."/>
            <person name="Alikhan N.-F."/>
            <person name="Baker D."/>
            <person name="Gharbi K."/>
            <person name="Hall N."/>
            <person name="Watson M."/>
            <person name="Adriaenssens E.M."/>
            <person name="Foster-Nyarko E."/>
            <person name="Jarju S."/>
            <person name="Secka A."/>
            <person name="Antonio M."/>
            <person name="Oren A."/>
            <person name="Chaudhuri R."/>
            <person name="La Ragione R.M."/>
            <person name="Hildebrand F."/>
            <person name="Pallen M.J."/>
        </authorList>
    </citation>
    <scope>NUCLEOTIDE SEQUENCE [LARGE SCALE GENOMIC DNA]</scope>
    <source>
        <strain evidence="1 2">Sa4CUA1</strain>
    </source>
</reference>
<evidence type="ECO:0000313" key="1">
    <source>
        <dbReference type="EMBL" id="MBD7949606.1"/>
    </source>
</evidence>
<proteinExistence type="predicted"/>
<dbReference type="Proteomes" id="UP000641803">
    <property type="component" value="Unassembled WGS sequence"/>
</dbReference>
<gene>
    <name evidence="1" type="ORF">H9652_04175</name>
</gene>
<protein>
    <submittedName>
        <fullName evidence="1">DUF4238 domain-containing protein</fullName>
    </submittedName>
</protein>